<dbReference type="KEGG" id="csty:KN1_25550"/>
<dbReference type="GO" id="GO:0006313">
    <property type="term" value="P:DNA transposition"/>
    <property type="evidence" value="ECO:0007669"/>
    <property type="project" value="InterPro"/>
</dbReference>
<dbReference type="InterPro" id="IPR012337">
    <property type="entry name" value="RNaseH-like_sf"/>
</dbReference>
<dbReference type="InterPro" id="IPR002559">
    <property type="entry name" value="Transposase_11"/>
</dbReference>
<dbReference type="Pfam" id="PF01609">
    <property type="entry name" value="DDE_Tnp_1"/>
    <property type="match status" value="1"/>
</dbReference>
<evidence type="ECO:0000313" key="2">
    <source>
        <dbReference type="EMBL" id="BCU71258.1"/>
    </source>
</evidence>
<dbReference type="GO" id="GO:0004803">
    <property type="term" value="F:transposase activity"/>
    <property type="evidence" value="ECO:0007669"/>
    <property type="project" value="InterPro"/>
</dbReference>
<name>A0A8D5U9B1_9CREN</name>
<keyword evidence="3" id="KW-1185">Reference proteome</keyword>
<reference evidence="2 3" key="1">
    <citation type="submission" date="2021-04" db="EMBL/GenBank/DDBJ databases">
        <title>Complete genome sequence of Stygiolobus sp. KN-1.</title>
        <authorList>
            <person name="Nakamura K."/>
            <person name="Sakai H."/>
            <person name="Kurosawa N."/>
        </authorList>
    </citation>
    <scope>NUCLEOTIDE SEQUENCE [LARGE SCALE GENOMIC DNA]</scope>
    <source>
        <strain evidence="2 3">KN-1</strain>
    </source>
</reference>
<evidence type="ECO:0000259" key="1">
    <source>
        <dbReference type="Pfam" id="PF01609"/>
    </source>
</evidence>
<evidence type="ECO:0000313" key="3">
    <source>
        <dbReference type="Proteomes" id="UP000825123"/>
    </source>
</evidence>
<dbReference type="AlphaFoldDB" id="A0A8D5U9B1"/>
<gene>
    <name evidence="2" type="ORF">KN1_25550</name>
</gene>
<dbReference type="GO" id="GO:0003677">
    <property type="term" value="F:DNA binding"/>
    <property type="evidence" value="ECO:0007669"/>
    <property type="project" value="InterPro"/>
</dbReference>
<dbReference type="EMBL" id="AP024597">
    <property type="protein sequence ID" value="BCU71258.1"/>
    <property type="molecule type" value="Genomic_DNA"/>
</dbReference>
<accession>A0A8D5U9B1</accession>
<dbReference type="Proteomes" id="UP000825123">
    <property type="component" value="Chromosome"/>
</dbReference>
<protein>
    <submittedName>
        <fullName evidence="2">ISH3 family transposase ISSto8</fullName>
    </submittedName>
</protein>
<dbReference type="GeneID" id="66164282"/>
<proteinExistence type="predicted"/>
<organism evidence="2 3">
    <name type="scientific">Stygiolobus caldivivus</name>
    <dbReference type="NCBI Taxonomy" id="2824673"/>
    <lineage>
        <taxon>Archaea</taxon>
        <taxon>Thermoproteota</taxon>
        <taxon>Thermoprotei</taxon>
        <taxon>Sulfolobales</taxon>
        <taxon>Sulfolobaceae</taxon>
        <taxon>Stygiolobus</taxon>
    </lineage>
</organism>
<dbReference type="SUPFAM" id="SSF53098">
    <property type="entry name" value="Ribonuclease H-like"/>
    <property type="match status" value="1"/>
</dbReference>
<feature type="domain" description="Transposase IS4-like" evidence="1">
    <location>
        <begin position="139"/>
        <end position="314"/>
    </location>
</feature>
<sequence length="378" mass="43222">MEHRHTKGDKTKRVKRVRDFARSALKQLKTTTLFKLLPPQSFKTLLEARGDYLTRLGNQGRKTLKGLKNLSPEKVRQTIQGLGKKTLRDTREKRVAIDFHTIPQYHKDKTMLTKTRPTKGTTWGLGQATLFLLGRKQAFLDVLPITTKNIAETFKNTMQTFTKEIHKYQLKLVTLFADKEFAVNEVVKYLVDLRIDFVIPAKHQMYKEYLGKLEEVDIQYAGVRYTGFLCVGHVSGAHLVVLRKESSKGDKVLAFLVRGEVDVHGAVILAEEYRGRWGIENAFRSLEEFRGRTRTCDVRKELTLVLLSYLVLNLWFSVRSWVKVKLWVFCESLAGLLDLEGIKGLGVLHKSVLGLLGSFTGSELALCTSFYPREINCK</sequence>
<dbReference type="RefSeq" id="WP_225905694.1">
    <property type="nucleotide sequence ID" value="NZ_AP024597.1"/>
</dbReference>